<feature type="region of interest" description="Disordered" evidence="1">
    <location>
        <begin position="65"/>
        <end position="84"/>
    </location>
</feature>
<protein>
    <submittedName>
        <fullName evidence="2">Uncharacterized protein</fullName>
    </submittedName>
</protein>
<reference evidence="2" key="2">
    <citation type="submission" date="2020-09" db="EMBL/GenBank/DDBJ databases">
        <authorList>
            <person name="Sun Q."/>
            <person name="Zhou Y."/>
        </authorList>
    </citation>
    <scope>NUCLEOTIDE SEQUENCE</scope>
    <source>
        <strain evidence="2">CGMCC 4.7138</strain>
    </source>
</reference>
<evidence type="ECO:0000256" key="1">
    <source>
        <dbReference type="SAM" id="MobiDB-lite"/>
    </source>
</evidence>
<keyword evidence="3" id="KW-1185">Reference proteome</keyword>
<sequence>MVDTFADVPITFTPAALLLAEHARRRRARLPPTASGVTHDVLDRTGEARKIDAFEVVETHPVAETFHRREGNHLSPRRPPLAYM</sequence>
<dbReference type="AlphaFoldDB" id="A0A8H9H7N3"/>
<name>A0A8H9H7N3_9ACTN</name>
<dbReference type="EMBL" id="BMMN01000014">
    <property type="protein sequence ID" value="GGO26226.1"/>
    <property type="molecule type" value="Genomic_DNA"/>
</dbReference>
<accession>A0A8H9H7N3</accession>
<evidence type="ECO:0000313" key="2">
    <source>
        <dbReference type="EMBL" id="GGO26226.1"/>
    </source>
</evidence>
<dbReference type="Proteomes" id="UP000653480">
    <property type="component" value="Unassembled WGS sequence"/>
</dbReference>
<evidence type="ECO:0000313" key="3">
    <source>
        <dbReference type="Proteomes" id="UP000653480"/>
    </source>
</evidence>
<comment type="caution">
    <text evidence="2">The sequence shown here is derived from an EMBL/GenBank/DDBJ whole genome shotgun (WGS) entry which is preliminary data.</text>
</comment>
<proteinExistence type="predicted"/>
<gene>
    <name evidence="2" type="ORF">GCM10011574_58280</name>
</gene>
<organism evidence="2 3">
    <name type="scientific">Microbispora bryophytorum</name>
    <dbReference type="NCBI Taxonomy" id="1460882"/>
    <lineage>
        <taxon>Bacteria</taxon>
        <taxon>Bacillati</taxon>
        <taxon>Actinomycetota</taxon>
        <taxon>Actinomycetes</taxon>
        <taxon>Streptosporangiales</taxon>
        <taxon>Streptosporangiaceae</taxon>
        <taxon>Microbispora</taxon>
    </lineage>
</organism>
<reference evidence="2" key="1">
    <citation type="journal article" date="2014" name="Int. J. Syst. Evol. Microbiol.">
        <title>Complete genome sequence of Corynebacterium casei LMG S-19264T (=DSM 44701T), isolated from a smear-ripened cheese.</title>
        <authorList>
            <consortium name="US DOE Joint Genome Institute (JGI-PGF)"/>
            <person name="Walter F."/>
            <person name="Albersmeier A."/>
            <person name="Kalinowski J."/>
            <person name="Ruckert C."/>
        </authorList>
    </citation>
    <scope>NUCLEOTIDE SEQUENCE</scope>
    <source>
        <strain evidence="2">CGMCC 4.7138</strain>
    </source>
</reference>